<keyword evidence="2" id="KW-1185">Reference proteome</keyword>
<dbReference type="EMBL" id="CP029487">
    <property type="protein sequence ID" value="QCT69845.1"/>
    <property type="molecule type" value="Genomic_DNA"/>
</dbReference>
<dbReference type="Proteomes" id="UP000218387">
    <property type="component" value="Chromosome"/>
</dbReference>
<organism evidence="1 2">
    <name type="scientific">Eubacterium maltosivorans</name>
    <dbReference type="NCBI Taxonomy" id="2041044"/>
    <lineage>
        <taxon>Bacteria</taxon>
        <taxon>Bacillati</taxon>
        <taxon>Bacillota</taxon>
        <taxon>Clostridia</taxon>
        <taxon>Eubacteriales</taxon>
        <taxon>Eubacteriaceae</taxon>
        <taxon>Eubacterium</taxon>
    </lineage>
</organism>
<dbReference type="KEGG" id="emt:CPZ25_000505"/>
<evidence type="ECO:0000313" key="2">
    <source>
        <dbReference type="Proteomes" id="UP000218387"/>
    </source>
</evidence>
<sequence>MKQLELIMDSGSLQYALALAQAIKIAASGRIASNLPAADLHLNFPLSTFNFQLKKPLFKTLTSAVTFFDSLRSAQFCADLFLCYNIPVINPQTKRK</sequence>
<name>A0A4P9C5N8_EUBML</name>
<accession>A0A4P9C5N8</accession>
<protein>
    <submittedName>
        <fullName evidence="1">Uncharacterized protein</fullName>
    </submittedName>
</protein>
<proteinExistence type="predicted"/>
<evidence type="ECO:0000313" key="1">
    <source>
        <dbReference type="EMBL" id="QCT69845.1"/>
    </source>
</evidence>
<reference evidence="1 2" key="1">
    <citation type="submission" date="2018-05" db="EMBL/GenBank/DDBJ databases">
        <title>Genome comparison of Eubacterium sp.</title>
        <authorList>
            <person name="Feng Y."/>
            <person name="Sanchez-Andrea I."/>
            <person name="Stams A.J.M."/>
            <person name="De Vos W.M."/>
        </authorList>
    </citation>
    <scope>NUCLEOTIDE SEQUENCE [LARGE SCALE GENOMIC DNA]</scope>
    <source>
        <strain evidence="1 2">YI</strain>
    </source>
</reference>
<dbReference type="AlphaFoldDB" id="A0A4P9C5N8"/>
<gene>
    <name evidence="1" type="ORF">CPZ25_000505</name>
</gene>